<proteinExistence type="inferred from homology"/>
<dbReference type="NCBIfam" id="TIGR01396">
    <property type="entry name" value="FlgB"/>
    <property type="match status" value="1"/>
</dbReference>
<dbReference type="InterPro" id="IPR019776">
    <property type="entry name" value="Flagellar_basal_body_rod_CS"/>
</dbReference>
<evidence type="ECO:0000256" key="4">
    <source>
        <dbReference type="ARBA" id="ARBA00023143"/>
    </source>
</evidence>
<keyword evidence="4 6" id="KW-0975">Bacterial flagellum</keyword>
<comment type="function">
    <text evidence="5 6">Structural component of flagellum, the bacterial motility apparatus. Part of the rod structure of flagellar basal body.</text>
</comment>
<evidence type="ECO:0000313" key="8">
    <source>
        <dbReference type="EMBL" id="MBC3875064.1"/>
    </source>
</evidence>
<dbReference type="PROSITE" id="PS00588">
    <property type="entry name" value="FLAGELLA_BB_ROD"/>
    <property type="match status" value="1"/>
</dbReference>
<protein>
    <recommendedName>
        <fullName evidence="3 6">Flagellar basal body rod protein FlgB</fullName>
    </recommendedName>
</protein>
<evidence type="ECO:0000256" key="2">
    <source>
        <dbReference type="ARBA" id="ARBA00009677"/>
    </source>
</evidence>
<organism evidence="8 9">
    <name type="scientific">Undibacterium flavidum</name>
    <dbReference type="NCBI Taxonomy" id="2762297"/>
    <lineage>
        <taxon>Bacteria</taxon>
        <taxon>Pseudomonadati</taxon>
        <taxon>Pseudomonadota</taxon>
        <taxon>Betaproteobacteria</taxon>
        <taxon>Burkholderiales</taxon>
        <taxon>Oxalobacteraceae</taxon>
        <taxon>Undibacterium</taxon>
    </lineage>
</organism>
<dbReference type="Proteomes" id="UP000624279">
    <property type="component" value="Unassembled WGS sequence"/>
</dbReference>
<evidence type="ECO:0000313" key="9">
    <source>
        <dbReference type="Proteomes" id="UP000624279"/>
    </source>
</evidence>
<keyword evidence="8" id="KW-0969">Cilium</keyword>
<accession>A0ABR6YER2</accession>
<dbReference type="RefSeq" id="WP_186943041.1">
    <property type="nucleotide sequence ID" value="NZ_JACOGA010000015.1"/>
</dbReference>
<keyword evidence="8" id="KW-0966">Cell projection</keyword>
<evidence type="ECO:0000259" key="7">
    <source>
        <dbReference type="Pfam" id="PF00460"/>
    </source>
</evidence>
<comment type="caution">
    <text evidence="8">The sequence shown here is derived from an EMBL/GenBank/DDBJ whole genome shotgun (WGS) entry which is preliminary data.</text>
</comment>
<comment type="similarity">
    <text evidence="2 6">Belongs to the flagella basal body rod proteins family.</text>
</comment>
<feature type="domain" description="Flagellar basal body rod protein N-terminal" evidence="7">
    <location>
        <begin position="19"/>
        <end position="43"/>
    </location>
</feature>
<evidence type="ECO:0000256" key="6">
    <source>
        <dbReference type="PIRNR" id="PIRNR002889"/>
    </source>
</evidence>
<comment type="subunit">
    <text evidence="6">The basal body constitutes a major portion of the flagellar organelle and consists of a number of rings mounted on a central rod.</text>
</comment>
<keyword evidence="8" id="KW-0282">Flagellum</keyword>
<dbReference type="Pfam" id="PF00460">
    <property type="entry name" value="Flg_bb_rod"/>
    <property type="match status" value="1"/>
</dbReference>
<sequence length="129" mass="13906">MTTTQTSIEGITSTKLSLALDAATLRQQLIANNIANVNTEGYTPMRVSFASQIEQMEMASKGYSSGVGQDAIPPLRLEAVTDAQGMPAKVELDEEVAAMAHNSIQYQALVRGLMRHYSIMNTAVTDGKK</sequence>
<gene>
    <name evidence="8" type="primary">flgB</name>
    <name evidence="8" type="ORF">H8K55_15855</name>
</gene>
<dbReference type="InterPro" id="IPR006300">
    <property type="entry name" value="FlgB"/>
</dbReference>
<evidence type="ECO:0000256" key="5">
    <source>
        <dbReference type="ARBA" id="ARBA00024934"/>
    </source>
</evidence>
<name>A0ABR6YER2_9BURK</name>
<keyword evidence="9" id="KW-1185">Reference proteome</keyword>
<comment type="subcellular location">
    <subcellularLocation>
        <location evidence="1 6">Bacterial flagellum basal body</location>
    </subcellularLocation>
</comment>
<dbReference type="EMBL" id="JACOGA010000015">
    <property type="protein sequence ID" value="MBC3875064.1"/>
    <property type="molecule type" value="Genomic_DNA"/>
</dbReference>
<reference evidence="8 9" key="1">
    <citation type="submission" date="2020-08" db="EMBL/GenBank/DDBJ databases">
        <title>Novel species isolated from subtropical streams in China.</title>
        <authorList>
            <person name="Lu H."/>
        </authorList>
    </citation>
    <scope>NUCLEOTIDE SEQUENCE [LARGE SCALE GENOMIC DNA]</scope>
    <source>
        <strain evidence="8 9">LX15W</strain>
    </source>
</reference>
<dbReference type="PIRSF" id="PIRSF002889">
    <property type="entry name" value="Rod_FlgB"/>
    <property type="match status" value="1"/>
</dbReference>
<evidence type="ECO:0000256" key="3">
    <source>
        <dbReference type="ARBA" id="ARBA00014376"/>
    </source>
</evidence>
<dbReference type="InterPro" id="IPR001444">
    <property type="entry name" value="Flag_bb_rod_N"/>
</dbReference>
<evidence type="ECO:0000256" key="1">
    <source>
        <dbReference type="ARBA" id="ARBA00004117"/>
    </source>
</evidence>